<name>A0ABR3T3C7_9PEZI</name>
<dbReference type="PANTHER" id="PTHR43563">
    <property type="entry name" value="AMINE OXIDASE"/>
    <property type="match status" value="1"/>
</dbReference>
<sequence>MPRSKEGFLWTPSSTKTGLETDSVLSSTPASKLRDTYDVIVIGAGFAGLIAARDLSKQPGLNVLLVEGRDRIGGRTWTAKELGEEFEMGGTWVHWNQPHVYAELSRYALHSRLKTSAGTLAAERNVFAAPSGAVRSVPPDDVAAAAQRVADAFFAVDGRSSRDWMPFPHDPLRAPAPWRALDRLSVADRLAQLPAVPQPDKDVFDALVASFGSAPGCETGFVEALRCNCLGDMSFGPPLSSLKQEAIRHGHMNQGAKIHMRLRDTEPGWFAMASANSDSPWCFSFSDHNGTGSKSGDGTYAIAFGYNDRIPDPTKPENSEQIIKSFAQYLRPTDLPGCVVLLGS</sequence>
<dbReference type="PANTHER" id="PTHR43563:SF1">
    <property type="entry name" value="AMINE OXIDASE [FLAVIN-CONTAINING] B"/>
    <property type="match status" value="1"/>
</dbReference>
<comment type="similarity">
    <text evidence="1">Belongs to the flavin monoamine oxidase family.</text>
</comment>
<feature type="compositionally biased region" description="Polar residues" evidence="4">
    <location>
        <begin position="11"/>
        <end position="22"/>
    </location>
</feature>
<comment type="catalytic activity">
    <reaction evidence="3">
        <text>a secondary aliphatic amine + O2 + H2O = a primary amine + an aldehyde + H2O2</text>
        <dbReference type="Rhea" id="RHEA:26414"/>
        <dbReference type="ChEBI" id="CHEBI:15377"/>
        <dbReference type="ChEBI" id="CHEBI:15379"/>
        <dbReference type="ChEBI" id="CHEBI:16240"/>
        <dbReference type="ChEBI" id="CHEBI:17478"/>
        <dbReference type="ChEBI" id="CHEBI:58855"/>
        <dbReference type="ChEBI" id="CHEBI:65296"/>
        <dbReference type="EC" id="1.4.3.4"/>
    </reaction>
</comment>
<dbReference type="EC" id="1.4.3.4" evidence="2"/>
<protein>
    <recommendedName>
        <fullName evidence="2">monoamine oxidase</fullName>
        <ecNumber evidence="2">1.4.3.4</ecNumber>
    </recommendedName>
</protein>
<keyword evidence="7" id="KW-1185">Reference proteome</keyword>
<evidence type="ECO:0000256" key="3">
    <source>
        <dbReference type="ARBA" id="ARBA00048448"/>
    </source>
</evidence>
<organism evidence="6 7">
    <name type="scientific">Neofusicoccum ribis</name>
    <dbReference type="NCBI Taxonomy" id="45134"/>
    <lineage>
        <taxon>Eukaryota</taxon>
        <taxon>Fungi</taxon>
        <taxon>Dikarya</taxon>
        <taxon>Ascomycota</taxon>
        <taxon>Pezizomycotina</taxon>
        <taxon>Dothideomycetes</taxon>
        <taxon>Dothideomycetes incertae sedis</taxon>
        <taxon>Botryosphaeriales</taxon>
        <taxon>Botryosphaeriaceae</taxon>
        <taxon>Neofusicoccum</taxon>
    </lineage>
</organism>
<feature type="region of interest" description="Disordered" evidence="4">
    <location>
        <begin position="1"/>
        <end position="22"/>
    </location>
</feature>
<gene>
    <name evidence="6" type="ORF">SLS56_002711</name>
</gene>
<evidence type="ECO:0000256" key="1">
    <source>
        <dbReference type="ARBA" id="ARBA00005995"/>
    </source>
</evidence>
<dbReference type="InterPro" id="IPR036188">
    <property type="entry name" value="FAD/NAD-bd_sf"/>
</dbReference>
<dbReference type="SUPFAM" id="SSF51905">
    <property type="entry name" value="FAD/NAD(P)-binding domain"/>
    <property type="match status" value="1"/>
</dbReference>
<dbReference type="InterPro" id="IPR050703">
    <property type="entry name" value="Flavin_MAO"/>
</dbReference>
<evidence type="ECO:0000259" key="5">
    <source>
        <dbReference type="Pfam" id="PF01593"/>
    </source>
</evidence>
<dbReference type="Gene3D" id="3.50.50.60">
    <property type="entry name" value="FAD/NAD(P)-binding domain"/>
    <property type="match status" value="1"/>
</dbReference>
<dbReference type="InterPro" id="IPR002937">
    <property type="entry name" value="Amino_oxidase"/>
</dbReference>
<dbReference type="Proteomes" id="UP001521116">
    <property type="component" value="Unassembled WGS sequence"/>
</dbReference>
<evidence type="ECO:0000313" key="6">
    <source>
        <dbReference type="EMBL" id="KAL1633832.1"/>
    </source>
</evidence>
<accession>A0ABR3T3C7</accession>
<feature type="domain" description="Amine oxidase" evidence="5">
    <location>
        <begin position="46"/>
        <end position="210"/>
    </location>
</feature>
<dbReference type="EMBL" id="JAJVDC020000019">
    <property type="protein sequence ID" value="KAL1633832.1"/>
    <property type="molecule type" value="Genomic_DNA"/>
</dbReference>
<reference evidence="6 7" key="1">
    <citation type="submission" date="2024-02" db="EMBL/GenBank/DDBJ databases">
        <title>De novo assembly and annotation of 12 fungi associated with fruit tree decline syndrome in Ontario, Canada.</title>
        <authorList>
            <person name="Sulman M."/>
            <person name="Ellouze W."/>
            <person name="Ilyukhin E."/>
        </authorList>
    </citation>
    <scope>NUCLEOTIDE SEQUENCE [LARGE SCALE GENOMIC DNA]</scope>
    <source>
        <strain evidence="6 7">M1-105</strain>
    </source>
</reference>
<dbReference type="Pfam" id="PF01593">
    <property type="entry name" value="Amino_oxidase"/>
    <property type="match status" value="1"/>
</dbReference>
<comment type="caution">
    <text evidence="6">The sequence shown here is derived from an EMBL/GenBank/DDBJ whole genome shotgun (WGS) entry which is preliminary data.</text>
</comment>
<evidence type="ECO:0000256" key="2">
    <source>
        <dbReference type="ARBA" id="ARBA00012804"/>
    </source>
</evidence>
<evidence type="ECO:0000256" key="4">
    <source>
        <dbReference type="SAM" id="MobiDB-lite"/>
    </source>
</evidence>
<evidence type="ECO:0000313" key="7">
    <source>
        <dbReference type="Proteomes" id="UP001521116"/>
    </source>
</evidence>
<proteinExistence type="inferred from homology"/>
<dbReference type="Gene3D" id="3.90.660.10">
    <property type="match status" value="1"/>
</dbReference>